<dbReference type="EMBL" id="CP099556">
    <property type="protein sequence ID" value="UYF42446.1"/>
    <property type="molecule type" value="Genomic_DNA"/>
</dbReference>
<proteinExistence type="predicted"/>
<gene>
    <name evidence="1" type="ORF">NGX11_05915</name>
</gene>
<dbReference type="AlphaFoldDB" id="A0A7G9LSA1"/>
<reference evidence="1" key="1">
    <citation type="journal article" date="2022" name="Front. Microbiol.">
        <title>Species classification and novel plasmid identifications in Arcobacter cryaerophilus and Arcobacter cryaerophilus-like organisms.</title>
        <authorList>
            <person name="Zhou G."/>
            <person name="Wang M."/>
            <person name="Wang H."/>
            <person name="Chen X."/>
            <person name="Gu Y."/>
            <person name="Shao Z."/>
            <person name="Zhang J."/>
            <person name="Zhang M."/>
        </authorList>
    </citation>
    <scope>NUCLEOTIDE SEQUENCE</scope>
    <source>
        <strain evidence="1">ICDCAC48</strain>
    </source>
</reference>
<protein>
    <submittedName>
        <fullName evidence="1">Uncharacterized protein</fullName>
    </submittedName>
</protein>
<organism evidence="1 2">
    <name type="scientific">Aliarcobacter cryaerophilus</name>
    <dbReference type="NCBI Taxonomy" id="28198"/>
    <lineage>
        <taxon>Bacteria</taxon>
        <taxon>Pseudomonadati</taxon>
        <taxon>Campylobacterota</taxon>
        <taxon>Epsilonproteobacteria</taxon>
        <taxon>Campylobacterales</taxon>
        <taxon>Arcobacteraceae</taxon>
        <taxon>Aliarcobacter</taxon>
    </lineage>
</organism>
<accession>A0A7G9LSA1</accession>
<sequence>MKDILDFVVLALFVFMVAMFIINFNRQQIKKHTDKLEKLEEIEKNKNQDKEKENA</sequence>
<evidence type="ECO:0000313" key="1">
    <source>
        <dbReference type="EMBL" id="UYF42446.1"/>
    </source>
</evidence>
<dbReference type="Proteomes" id="UP001164100">
    <property type="component" value="Chromosome"/>
</dbReference>
<evidence type="ECO:0000313" key="2">
    <source>
        <dbReference type="Proteomes" id="UP001164100"/>
    </source>
</evidence>
<name>A0A7G9LSA1_9BACT</name>
<dbReference type="RefSeq" id="WP_164071304.1">
    <property type="nucleotide sequence ID" value="NZ_CP026655.1"/>
</dbReference>